<sequence length="198" mass="22738">MMFWQMRTIFFCSILLIPVVTLTGVEIFRSIKIPVLRIIAPIMIIPVIMAILIIPIDKQLSSTIEKTNKRNEEKLSLPKKLNELNITNKNILTSIDYGAKIISLTNNNIYSAPYHRNIDGNLFLIETMQSDISKETYNKIKKHKVEIILIDVNDEQTKIISRKSSDSSLINNLIKGKNPNWTKKIYSDDNGIMIYSIN</sequence>
<keyword evidence="1" id="KW-0472">Membrane</keyword>
<keyword evidence="3" id="KW-1185">Reference proteome</keyword>
<evidence type="ECO:0000313" key="3">
    <source>
        <dbReference type="Proteomes" id="UP000694232"/>
    </source>
</evidence>
<dbReference type="EMBL" id="CP076643">
    <property type="protein sequence ID" value="QXO16842.1"/>
    <property type="molecule type" value="Genomic_DNA"/>
</dbReference>
<dbReference type="AlphaFoldDB" id="A0A975U9C6"/>
<proteinExistence type="predicted"/>
<dbReference type="KEGG" id="vos:KNV97_15370"/>
<evidence type="ECO:0000256" key="1">
    <source>
        <dbReference type="SAM" id="Phobius"/>
    </source>
</evidence>
<protein>
    <submittedName>
        <fullName evidence="2">Uncharacterized protein</fullName>
    </submittedName>
</protein>
<keyword evidence="1" id="KW-0812">Transmembrane</keyword>
<dbReference type="Proteomes" id="UP000694232">
    <property type="component" value="Chromosome 1"/>
</dbReference>
<accession>A0A975U9C6</accession>
<name>A0A975U9C6_9VIBR</name>
<dbReference type="RefSeq" id="WP_218562268.1">
    <property type="nucleotide sequence ID" value="NZ_CP076643.1"/>
</dbReference>
<feature type="transmembrane region" description="Helical" evidence="1">
    <location>
        <begin position="34"/>
        <end position="56"/>
    </location>
</feature>
<keyword evidence="1" id="KW-1133">Transmembrane helix</keyword>
<evidence type="ECO:0000313" key="2">
    <source>
        <dbReference type="EMBL" id="QXO16842.1"/>
    </source>
</evidence>
<organism evidence="2 3">
    <name type="scientific">Vibrio ostreae</name>
    <dbReference type="NCBI Taxonomy" id="2841925"/>
    <lineage>
        <taxon>Bacteria</taxon>
        <taxon>Pseudomonadati</taxon>
        <taxon>Pseudomonadota</taxon>
        <taxon>Gammaproteobacteria</taxon>
        <taxon>Vibrionales</taxon>
        <taxon>Vibrionaceae</taxon>
        <taxon>Vibrio</taxon>
    </lineage>
</organism>
<gene>
    <name evidence="2" type="ORF">KNV97_15370</name>
</gene>
<reference evidence="2" key="1">
    <citation type="submission" date="2021-06" db="EMBL/GenBank/DDBJ databases">
        <title>Vibrio nov. sp., novel gut bacterium isolated from Yellow Sea oyster.</title>
        <authorList>
            <person name="Muhammad N."/>
            <person name="Nguyen T.H."/>
            <person name="Lee Y.-J."/>
            <person name="Ko J."/>
            <person name="Kim S.-G."/>
        </authorList>
    </citation>
    <scope>NUCLEOTIDE SEQUENCE</scope>
    <source>
        <strain evidence="2">OG9-811</strain>
    </source>
</reference>